<dbReference type="InterPro" id="IPR039733">
    <property type="entry name" value="NTAQ1"/>
</dbReference>
<evidence type="ECO:0000259" key="9">
    <source>
        <dbReference type="Pfam" id="PF09764"/>
    </source>
</evidence>
<comment type="function">
    <text evidence="8">Mediates the side-chain deamidation of N-terminal glutamine residues to glutamate, an important step in N-end rule pathway of protein degradation. Conversion of the resulting N-terminal glutamine to glutamate renders the protein susceptible to arginylation, polyubiquitination and degradation as specified by the N-end rule. Does not act on substrates with internal or C-terminal glutamine and does not act on non-glutamine residues in any position.</text>
</comment>
<dbReference type="GO" id="GO:0008418">
    <property type="term" value="F:protein-N-terminal asparagine amidohydrolase activity"/>
    <property type="evidence" value="ECO:0007669"/>
    <property type="project" value="UniProtKB-UniRule"/>
</dbReference>
<gene>
    <name evidence="10" type="ORF">QCA50_007822</name>
</gene>
<dbReference type="Pfam" id="PF09764">
    <property type="entry name" value="Nt_Gln_amidase"/>
    <property type="match status" value="1"/>
</dbReference>
<dbReference type="InterPro" id="IPR023128">
    <property type="entry name" value="Prot_N_Gln_amidohydro_ab_roll"/>
</dbReference>
<dbReference type="EC" id="3.5.1.122" evidence="3 8"/>
<evidence type="ECO:0000256" key="8">
    <source>
        <dbReference type="RuleBase" id="RU367082"/>
    </source>
</evidence>
<dbReference type="Proteomes" id="UP001385951">
    <property type="component" value="Unassembled WGS sequence"/>
</dbReference>
<keyword evidence="11" id="KW-1185">Reference proteome</keyword>
<evidence type="ECO:0000256" key="7">
    <source>
        <dbReference type="ARBA" id="ARBA00048768"/>
    </source>
</evidence>
<evidence type="ECO:0000313" key="11">
    <source>
        <dbReference type="Proteomes" id="UP001385951"/>
    </source>
</evidence>
<evidence type="ECO:0000256" key="5">
    <source>
        <dbReference type="ARBA" id="ARBA00022801"/>
    </source>
</evidence>
<reference evidence="10 11" key="1">
    <citation type="submission" date="2022-09" db="EMBL/GenBank/DDBJ databases">
        <authorList>
            <person name="Palmer J.M."/>
        </authorList>
    </citation>
    <scope>NUCLEOTIDE SEQUENCE [LARGE SCALE GENOMIC DNA]</scope>
    <source>
        <strain evidence="10 11">DSM 7382</strain>
    </source>
</reference>
<proteinExistence type="inferred from homology"/>
<organism evidence="10 11">
    <name type="scientific">Cerrena zonata</name>
    <dbReference type="NCBI Taxonomy" id="2478898"/>
    <lineage>
        <taxon>Eukaryota</taxon>
        <taxon>Fungi</taxon>
        <taxon>Dikarya</taxon>
        <taxon>Basidiomycota</taxon>
        <taxon>Agaricomycotina</taxon>
        <taxon>Agaricomycetes</taxon>
        <taxon>Polyporales</taxon>
        <taxon>Cerrenaceae</taxon>
        <taxon>Cerrena</taxon>
    </lineage>
</organism>
<dbReference type="PANTHER" id="PTHR13035:SF0">
    <property type="entry name" value="PROTEIN N-TERMINAL GLUTAMINE AMIDOHYDROLASE"/>
    <property type="match status" value="1"/>
</dbReference>
<comment type="catalytic activity">
    <reaction evidence="7 8">
        <text>N-terminal L-glutaminyl-[protein] + H2O = N-terminal L-glutamyl-[protein] + NH4(+)</text>
        <dbReference type="Rhea" id="RHEA:50680"/>
        <dbReference type="Rhea" id="RHEA-COMP:12668"/>
        <dbReference type="Rhea" id="RHEA-COMP:12777"/>
        <dbReference type="ChEBI" id="CHEBI:15377"/>
        <dbReference type="ChEBI" id="CHEBI:28938"/>
        <dbReference type="ChEBI" id="CHEBI:64721"/>
        <dbReference type="ChEBI" id="CHEBI:64722"/>
        <dbReference type="EC" id="3.5.1.122"/>
    </reaction>
</comment>
<dbReference type="InterPro" id="IPR037132">
    <property type="entry name" value="N_Gln_amidohydro_ab_roll_sf"/>
</dbReference>
<feature type="domain" description="Protein N-terminal glutamine amidohydrolase alpha beta roll" evidence="9">
    <location>
        <begin position="29"/>
        <end position="136"/>
    </location>
</feature>
<protein>
    <recommendedName>
        <fullName evidence="4 8">Protein N-terminal glutamine amidohydrolase</fullName>
        <ecNumber evidence="3 8">3.5.1.122</ecNumber>
    </recommendedName>
    <alternativeName>
        <fullName evidence="6 8">Protein NH2-terminal glutamine deamidase</fullName>
    </alternativeName>
</protein>
<evidence type="ECO:0000313" key="10">
    <source>
        <dbReference type="EMBL" id="KAK7689131.1"/>
    </source>
</evidence>
<evidence type="ECO:0000256" key="6">
    <source>
        <dbReference type="ARBA" id="ARBA00029677"/>
    </source>
</evidence>
<comment type="subunit">
    <text evidence="2 8">Monomer.</text>
</comment>
<dbReference type="GO" id="GO:0070773">
    <property type="term" value="F:protein-N-terminal glutamine amidohydrolase activity"/>
    <property type="evidence" value="ECO:0007669"/>
    <property type="project" value="UniProtKB-UniRule"/>
</dbReference>
<dbReference type="Gene3D" id="3.10.620.10">
    <property type="entry name" value="Protein N-terminal glutamine amidohydrolase, alpha beta roll"/>
    <property type="match status" value="1"/>
</dbReference>
<name>A0AAW0GI56_9APHY</name>
<evidence type="ECO:0000256" key="4">
    <source>
        <dbReference type="ARBA" id="ARBA00021247"/>
    </source>
</evidence>
<evidence type="ECO:0000256" key="3">
    <source>
        <dbReference type="ARBA" id="ARBA00012718"/>
    </source>
</evidence>
<sequence length="140" mass="16229">MSPPNNLNLISPSSILRFAPPPLPLDAIYTSCYCEENIYLLAETFARIAQRDKAAFPWDVYVVFISNRDKMVALWCQKVRQDVVVWDYHVILVLRPRSRSLAEPRVDLDMHENAWPSDLVSWVYDFDSRLPAPVPATCRY</sequence>
<dbReference type="GO" id="GO:0005634">
    <property type="term" value="C:nucleus"/>
    <property type="evidence" value="ECO:0007669"/>
    <property type="project" value="TreeGrafter"/>
</dbReference>
<dbReference type="PANTHER" id="PTHR13035">
    <property type="entry name" value="PROTEIN N-TERMINAL GLUTAMINE AMIDOHYDROLASE"/>
    <property type="match status" value="1"/>
</dbReference>
<dbReference type="AlphaFoldDB" id="A0AAW0GI56"/>
<comment type="caution">
    <text evidence="10">The sequence shown here is derived from an EMBL/GenBank/DDBJ whole genome shotgun (WGS) entry which is preliminary data.</text>
</comment>
<comment type="similarity">
    <text evidence="1 8">Belongs to the NTAQ1 family.</text>
</comment>
<dbReference type="EMBL" id="JASBNA010000009">
    <property type="protein sequence ID" value="KAK7689131.1"/>
    <property type="molecule type" value="Genomic_DNA"/>
</dbReference>
<keyword evidence="5 8" id="KW-0378">Hydrolase</keyword>
<accession>A0AAW0GI56</accession>
<evidence type="ECO:0000256" key="2">
    <source>
        <dbReference type="ARBA" id="ARBA00011245"/>
    </source>
</evidence>
<dbReference type="GO" id="GO:0005829">
    <property type="term" value="C:cytosol"/>
    <property type="evidence" value="ECO:0007669"/>
    <property type="project" value="TreeGrafter"/>
</dbReference>
<evidence type="ECO:0000256" key="1">
    <source>
        <dbReference type="ARBA" id="ARBA00008985"/>
    </source>
</evidence>